<evidence type="ECO:0000313" key="18">
    <source>
        <dbReference type="Proteomes" id="UP001319045"/>
    </source>
</evidence>
<dbReference type="EC" id="2.4.2.8" evidence="5 15"/>
<keyword evidence="6 15" id="KW-0963">Cytoplasm</keyword>
<organism evidence="17 18">
    <name type="scientific">Prevotella herbatica</name>
    <dbReference type="NCBI Taxonomy" id="2801997"/>
    <lineage>
        <taxon>Bacteria</taxon>
        <taxon>Pseudomonadati</taxon>
        <taxon>Bacteroidota</taxon>
        <taxon>Bacteroidia</taxon>
        <taxon>Bacteroidales</taxon>
        <taxon>Prevotellaceae</taxon>
        <taxon>Prevotella</taxon>
    </lineage>
</organism>
<dbReference type="PANTHER" id="PTHR43340:SF1">
    <property type="entry name" value="HYPOXANTHINE PHOSPHORIBOSYLTRANSFERASE"/>
    <property type="match status" value="1"/>
</dbReference>
<comment type="catalytic activity">
    <reaction evidence="13">
        <text>GMP + diphosphate = guanine + 5-phospho-alpha-D-ribose 1-diphosphate</text>
        <dbReference type="Rhea" id="RHEA:25424"/>
        <dbReference type="ChEBI" id="CHEBI:16235"/>
        <dbReference type="ChEBI" id="CHEBI:33019"/>
        <dbReference type="ChEBI" id="CHEBI:58017"/>
        <dbReference type="ChEBI" id="CHEBI:58115"/>
        <dbReference type="EC" id="2.4.2.8"/>
    </reaction>
    <physiologicalReaction direction="right-to-left" evidence="13">
        <dbReference type="Rhea" id="RHEA:25426"/>
    </physiologicalReaction>
</comment>
<dbReference type="InterPro" id="IPR029057">
    <property type="entry name" value="PRTase-like"/>
</dbReference>
<feature type="domain" description="Phosphoribosyltransferase" evidence="16">
    <location>
        <begin position="19"/>
        <end position="163"/>
    </location>
</feature>
<dbReference type="SUPFAM" id="SSF53271">
    <property type="entry name" value="PRTase-like"/>
    <property type="match status" value="1"/>
</dbReference>
<proteinExistence type="inferred from homology"/>
<comment type="similarity">
    <text evidence="4 15">Belongs to the purine/pyrimidine phosphoribosyltransferase family.</text>
</comment>
<dbReference type="InterPro" id="IPR005904">
    <property type="entry name" value="Hxn_phspho_trans"/>
</dbReference>
<dbReference type="RefSeq" id="WP_207153323.1">
    <property type="nucleotide sequence ID" value="NZ_AP024484.1"/>
</dbReference>
<comment type="catalytic activity">
    <reaction evidence="14">
        <text>IMP + diphosphate = hypoxanthine + 5-phospho-alpha-D-ribose 1-diphosphate</text>
        <dbReference type="Rhea" id="RHEA:17973"/>
        <dbReference type="ChEBI" id="CHEBI:17368"/>
        <dbReference type="ChEBI" id="CHEBI:33019"/>
        <dbReference type="ChEBI" id="CHEBI:58017"/>
        <dbReference type="ChEBI" id="CHEBI:58053"/>
        <dbReference type="EC" id="2.4.2.8"/>
    </reaction>
    <physiologicalReaction direction="right-to-left" evidence="14">
        <dbReference type="Rhea" id="RHEA:17975"/>
    </physiologicalReaction>
</comment>
<evidence type="ECO:0000256" key="2">
    <source>
        <dbReference type="ARBA" id="ARBA00004496"/>
    </source>
</evidence>
<evidence type="ECO:0000256" key="11">
    <source>
        <dbReference type="ARBA" id="ARBA00022741"/>
    </source>
</evidence>
<evidence type="ECO:0000256" key="14">
    <source>
        <dbReference type="ARBA" id="ARBA00049402"/>
    </source>
</evidence>
<reference evidence="17 18" key="1">
    <citation type="journal article" date="2022" name="Int. J. Syst. Evol. Microbiol.">
        <title>Prevotella herbatica sp. nov., a plant polysaccharide-decomposing anaerobic bacterium isolated from a methanogenic reactor.</title>
        <authorList>
            <person name="Uek A."/>
            <person name="Tonouchi A."/>
            <person name="Kaku N."/>
            <person name="Ueki K."/>
        </authorList>
    </citation>
    <scope>NUCLEOTIDE SEQUENCE [LARGE SCALE GENOMIC DNA]</scope>
    <source>
        <strain evidence="17 18">WR041</strain>
    </source>
</reference>
<evidence type="ECO:0000313" key="17">
    <source>
        <dbReference type="EMBL" id="BCS85690.1"/>
    </source>
</evidence>
<keyword evidence="7 15" id="KW-0328">Glycosyltransferase</keyword>
<protein>
    <recommendedName>
        <fullName evidence="5 15">Hypoxanthine phosphoribosyltransferase</fullName>
        <ecNumber evidence="5 15">2.4.2.8</ecNumber>
    </recommendedName>
</protein>
<evidence type="ECO:0000256" key="4">
    <source>
        <dbReference type="ARBA" id="ARBA00008391"/>
    </source>
</evidence>
<sequence length="184" mass="20609">MDFVKIKDKTFKTFIPESEILQRVKVVAEKINKDMDGKNPLLLAVLNGSFIFAADLIRNINIPCEISFVKLASYQGTTSTGKIKEVIGLNEDLSGRTVIIVEDIVDTGFTMKSMIESLGTRNPEAIHICTLLFKPGKLQVPLDIKYAAMEIPNDFIVGYGLDYDQQGRQLRDIYTVCDEKETAK</sequence>
<keyword evidence="10 15" id="KW-0660">Purine salvage</keyword>
<evidence type="ECO:0000256" key="7">
    <source>
        <dbReference type="ARBA" id="ARBA00022676"/>
    </source>
</evidence>
<dbReference type="Proteomes" id="UP001319045">
    <property type="component" value="Chromosome"/>
</dbReference>
<dbReference type="EMBL" id="AP024484">
    <property type="protein sequence ID" value="BCS85690.1"/>
    <property type="molecule type" value="Genomic_DNA"/>
</dbReference>
<dbReference type="InterPro" id="IPR000836">
    <property type="entry name" value="PRTase_dom"/>
</dbReference>
<comment type="subcellular location">
    <subcellularLocation>
        <location evidence="2 15">Cytoplasm</location>
    </subcellularLocation>
</comment>
<keyword evidence="12 15" id="KW-0460">Magnesium</keyword>
<evidence type="ECO:0000256" key="15">
    <source>
        <dbReference type="RuleBase" id="RU364099"/>
    </source>
</evidence>
<evidence type="ECO:0000256" key="3">
    <source>
        <dbReference type="ARBA" id="ARBA00004669"/>
    </source>
</evidence>
<name>A0ABN6EIC7_9BACT</name>
<evidence type="ECO:0000256" key="9">
    <source>
        <dbReference type="ARBA" id="ARBA00022723"/>
    </source>
</evidence>
<evidence type="ECO:0000256" key="10">
    <source>
        <dbReference type="ARBA" id="ARBA00022726"/>
    </source>
</evidence>
<dbReference type="Gene3D" id="3.40.50.2020">
    <property type="match status" value="1"/>
</dbReference>
<dbReference type="InterPro" id="IPR050408">
    <property type="entry name" value="HGPRT"/>
</dbReference>
<keyword evidence="8 15" id="KW-0808">Transferase</keyword>
<evidence type="ECO:0000259" key="16">
    <source>
        <dbReference type="Pfam" id="PF00156"/>
    </source>
</evidence>
<comment type="cofactor">
    <cofactor evidence="1 15">
        <name>Mg(2+)</name>
        <dbReference type="ChEBI" id="CHEBI:18420"/>
    </cofactor>
</comment>
<dbReference type="PANTHER" id="PTHR43340">
    <property type="entry name" value="HYPOXANTHINE-GUANINE PHOSPHORIBOSYLTRANSFERASE"/>
    <property type="match status" value="1"/>
</dbReference>
<evidence type="ECO:0000256" key="5">
    <source>
        <dbReference type="ARBA" id="ARBA00011895"/>
    </source>
</evidence>
<dbReference type="Pfam" id="PF00156">
    <property type="entry name" value="Pribosyltran"/>
    <property type="match status" value="1"/>
</dbReference>
<dbReference type="CDD" id="cd06223">
    <property type="entry name" value="PRTases_typeI"/>
    <property type="match status" value="1"/>
</dbReference>
<evidence type="ECO:0000256" key="13">
    <source>
        <dbReference type="ARBA" id="ARBA00048811"/>
    </source>
</evidence>
<accession>A0ABN6EIC7</accession>
<evidence type="ECO:0000256" key="1">
    <source>
        <dbReference type="ARBA" id="ARBA00001946"/>
    </source>
</evidence>
<evidence type="ECO:0000256" key="8">
    <source>
        <dbReference type="ARBA" id="ARBA00022679"/>
    </source>
</evidence>
<keyword evidence="9 15" id="KW-0479">Metal-binding</keyword>
<dbReference type="GO" id="GO:0016757">
    <property type="term" value="F:glycosyltransferase activity"/>
    <property type="evidence" value="ECO:0007669"/>
    <property type="project" value="UniProtKB-KW"/>
</dbReference>
<evidence type="ECO:0000256" key="6">
    <source>
        <dbReference type="ARBA" id="ARBA00022490"/>
    </source>
</evidence>
<keyword evidence="11 15" id="KW-0547">Nucleotide-binding</keyword>
<keyword evidence="18" id="KW-1185">Reference proteome</keyword>
<comment type="pathway">
    <text evidence="3 15">Purine metabolism; IMP biosynthesis via salvage pathway; IMP from hypoxanthine: step 1/1.</text>
</comment>
<dbReference type="NCBIfam" id="TIGR01203">
    <property type="entry name" value="HGPRTase"/>
    <property type="match status" value="1"/>
</dbReference>
<evidence type="ECO:0000256" key="12">
    <source>
        <dbReference type="ARBA" id="ARBA00022842"/>
    </source>
</evidence>
<gene>
    <name evidence="17" type="ORF">prwr041_15830</name>
</gene>